<dbReference type="InterPro" id="IPR017938">
    <property type="entry name" value="Riboflavin_synthase-like_b-brl"/>
</dbReference>
<evidence type="ECO:0000256" key="8">
    <source>
        <dbReference type="ARBA" id="ARBA00022737"/>
    </source>
</evidence>
<comment type="function">
    <text evidence="2">Catalyzes the dismutation of two molecules of 6,7-dimethyl-8-ribityllumazine, resulting in the formation of riboflavin and 5-amino-6-(D-ribitylamino)uracil.</text>
</comment>
<dbReference type="Proteomes" id="UP000231990">
    <property type="component" value="Unassembled WGS sequence"/>
</dbReference>
<dbReference type="AlphaFoldDB" id="A0A2M9ZL23"/>
<dbReference type="Gene3D" id="2.40.30.20">
    <property type="match status" value="2"/>
</dbReference>
<dbReference type="EMBL" id="NPDY01000004">
    <property type="protein sequence ID" value="PJZ70358.1"/>
    <property type="molecule type" value="Genomic_DNA"/>
</dbReference>
<comment type="pathway">
    <text evidence="3">Cofactor biosynthesis; riboflavin biosynthesis; riboflavin from 2-hydroxy-3-oxobutyl phosphate and 5-amino-6-(D-ribitylamino)uracil: step 2/2.</text>
</comment>
<keyword evidence="6" id="KW-0686">Riboflavin biosynthesis</keyword>
<feature type="domain" description="Lumazine-binding" evidence="11">
    <location>
        <begin position="99"/>
        <end position="198"/>
    </location>
</feature>
<feature type="repeat" description="Lumazine-binding" evidence="10">
    <location>
        <begin position="1"/>
        <end position="98"/>
    </location>
</feature>
<dbReference type="Pfam" id="PF00677">
    <property type="entry name" value="Lum_binding"/>
    <property type="match status" value="2"/>
</dbReference>
<dbReference type="PANTHER" id="PTHR21098">
    <property type="entry name" value="RIBOFLAVIN SYNTHASE ALPHA CHAIN"/>
    <property type="match status" value="1"/>
</dbReference>
<keyword evidence="7" id="KW-0808">Transferase</keyword>
<dbReference type="NCBIfam" id="NF006767">
    <property type="entry name" value="PRK09289.1"/>
    <property type="match status" value="1"/>
</dbReference>
<dbReference type="InterPro" id="IPR026017">
    <property type="entry name" value="Lumazine-bd_dom"/>
</dbReference>
<organism evidence="13 15">
    <name type="scientific">Leptospira perolatii</name>
    <dbReference type="NCBI Taxonomy" id="2023191"/>
    <lineage>
        <taxon>Bacteria</taxon>
        <taxon>Pseudomonadati</taxon>
        <taxon>Spirochaetota</taxon>
        <taxon>Spirochaetia</taxon>
        <taxon>Leptospirales</taxon>
        <taxon>Leptospiraceae</taxon>
        <taxon>Leptospira</taxon>
    </lineage>
</organism>
<evidence type="ECO:0000313" key="13">
    <source>
        <dbReference type="EMBL" id="PJZ72758.1"/>
    </source>
</evidence>
<evidence type="ECO:0000256" key="10">
    <source>
        <dbReference type="PROSITE-ProRule" id="PRU00524"/>
    </source>
</evidence>
<evidence type="ECO:0000256" key="4">
    <source>
        <dbReference type="ARBA" id="ARBA00012827"/>
    </source>
</evidence>
<evidence type="ECO:0000259" key="11">
    <source>
        <dbReference type="PROSITE" id="PS51177"/>
    </source>
</evidence>
<dbReference type="InterPro" id="IPR023366">
    <property type="entry name" value="ATP_synth_asu-like_sf"/>
</dbReference>
<evidence type="ECO:0000313" key="12">
    <source>
        <dbReference type="EMBL" id="PJZ70358.1"/>
    </source>
</evidence>
<evidence type="ECO:0000256" key="1">
    <source>
        <dbReference type="ARBA" id="ARBA00000968"/>
    </source>
</evidence>
<dbReference type="PANTHER" id="PTHR21098:SF12">
    <property type="entry name" value="RIBOFLAVIN SYNTHASE"/>
    <property type="match status" value="1"/>
</dbReference>
<dbReference type="RefSeq" id="WP_100713320.1">
    <property type="nucleotide sequence ID" value="NZ_NPDY01000004.1"/>
</dbReference>
<dbReference type="Proteomes" id="UP000231962">
    <property type="component" value="Unassembled WGS sequence"/>
</dbReference>
<sequence>MFTGLIEATGEIVRIENTEDGKLFSIQTKWTEPDLKKGDSISVNGACHTVTSFENKGDLFTFYSSFKTLELTNFGKFVLGSRVNLERSVQPHTRMGGHMVTGHIDTTGEILSAENKDEGKVKRFLVRHDPEFSKYLAPRGSVTVDGISLTIVDSSPGEFELVIIPETLEKTNAGIAWKPGARVNLEIDIVARYLEQLLKSGTR</sequence>
<dbReference type="NCBIfam" id="TIGR00187">
    <property type="entry name" value="ribE"/>
    <property type="match status" value="1"/>
</dbReference>
<evidence type="ECO:0000256" key="3">
    <source>
        <dbReference type="ARBA" id="ARBA00004887"/>
    </source>
</evidence>
<evidence type="ECO:0000256" key="2">
    <source>
        <dbReference type="ARBA" id="ARBA00002803"/>
    </source>
</evidence>
<proteinExistence type="predicted"/>
<dbReference type="GO" id="GO:0009231">
    <property type="term" value="P:riboflavin biosynthetic process"/>
    <property type="evidence" value="ECO:0007669"/>
    <property type="project" value="UniProtKB-KW"/>
</dbReference>
<evidence type="ECO:0000313" key="15">
    <source>
        <dbReference type="Proteomes" id="UP000231990"/>
    </source>
</evidence>
<evidence type="ECO:0000256" key="5">
    <source>
        <dbReference type="ARBA" id="ARBA00013950"/>
    </source>
</evidence>
<feature type="domain" description="Lumazine-binding" evidence="11">
    <location>
        <begin position="1"/>
        <end position="98"/>
    </location>
</feature>
<evidence type="ECO:0000313" key="14">
    <source>
        <dbReference type="Proteomes" id="UP000231962"/>
    </source>
</evidence>
<dbReference type="OrthoDB" id="9788537at2"/>
<protein>
    <recommendedName>
        <fullName evidence="5 9">Riboflavin synthase</fullName>
        <ecNumber evidence="4 9">2.5.1.9</ecNumber>
    </recommendedName>
</protein>
<dbReference type="CDD" id="cd00402">
    <property type="entry name" value="Riboflavin_synthase_like"/>
    <property type="match status" value="1"/>
</dbReference>
<evidence type="ECO:0000256" key="9">
    <source>
        <dbReference type="NCBIfam" id="TIGR00187"/>
    </source>
</evidence>
<evidence type="ECO:0000256" key="6">
    <source>
        <dbReference type="ARBA" id="ARBA00022619"/>
    </source>
</evidence>
<reference evidence="14 15" key="1">
    <citation type="submission" date="2017-07" db="EMBL/GenBank/DDBJ databases">
        <title>Leptospira spp. isolated from tropical soils.</title>
        <authorList>
            <person name="Thibeaux R."/>
            <person name="Iraola G."/>
            <person name="Ferres I."/>
            <person name="Bierque E."/>
            <person name="Girault D."/>
            <person name="Soupe-Gilbert M.-E."/>
            <person name="Picardeau M."/>
            <person name="Goarant C."/>
        </authorList>
    </citation>
    <scope>NUCLEOTIDE SEQUENCE [LARGE SCALE GENOMIC DNA]</scope>
    <source>
        <strain evidence="13 15">FH1-B-B1</strain>
        <strain evidence="12 14">FH1-B-C1</strain>
    </source>
</reference>
<dbReference type="EC" id="2.5.1.9" evidence="4 9"/>
<name>A0A2M9ZL23_9LEPT</name>
<gene>
    <name evidence="12" type="ORF">CH360_07145</name>
    <name evidence="13" type="ORF">CH373_11825</name>
</gene>
<dbReference type="InterPro" id="IPR001783">
    <property type="entry name" value="Lumazine-bd"/>
</dbReference>
<dbReference type="PROSITE" id="PS51177">
    <property type="entry name" value="LUMAZINE_BIND"/>
    <property type="match status" value="2"/>
</dbReference>
<dbReference type="GO" id="GO:0004746">
    <property type="term" value="F:riboflavin synthase activity"/>
    <property type="evidence" value="ECO:0007669"/>
    <property type="project" value="UniProtKB-UniRule"/>
</dbReference>
<evidence type="ECO:0000256" key="7">
    <source>
        <dbReference type="ARBA" id="ARBA00022679"/>
    </source>
</evidence>
<comment type="catalytic activity">
    <reaction evidence="1">
        <text>2 6,7-dimethyl-8-(1-D-ribityl)lumazine + H(+) = 5-amino-6-(D-ribitylamino)uracil + riboflavin</text>
        <dbReference type="Rhea" id="RHEA:20772"/>
        <dbReference type="ChEBI" id="CHEBI:15378"/>
        <dbReference type="ChEBI" id="CHEBI:15934"/>
        <dbReference type="ChEBI" id="CHEBI:57986"/>
        <dbReference type="ChEBI" id="CHEBI:58201"/>
        <dbReference type="EC" id="2.5.1.9"/>
    </reaction>
</comment>
<dbReference type="EMBL" id="NPDZ01000007">
    <property type="protein sequence ID" value="PJZ72758.1"/>
    <property type="molecule type" value="Genomic_DNA"/>
</dbReference>
<keyword evidence="14" id="KW-1185">Reference proteome</keyword>
<dbReference type="SUPFAM" id="SSF63380">
    <property type="entry name" value="Riboflavin synthase domain-like"/>
    <property type="match status" value="2"/>
</dbReference>
<dbReference type="FunFam" id="2.40.30.20:FF:000003">
    <property type="entry name" value="Riboflavin synthase, alpha subunit"/>
    <property type="match status" value="1"/>
</dbReference>
<comment type="caution">
    <text evidence="13">The sequence shown here is derived from an EMBL/GenBank/DDBJ whole genome shotgun (WGS) entry which is preliminary data.</text>
</comment>
<dbReference type="PIRSF" id="PIRSF000498">
    <property type="entry name" value="Riboflavin_syn_A"/>
    <property type="match status" value="1"/>
</dbReference>
<keyword evidence="8" id="KW-0677">Repeat</keyword>
<feature type="repeat" description="Lumazine-binding" evidence="10">
    <location>
        <begin position="99"/>
        <end position="198"/>
    </location>
</feature>
<accession>A0A2M9ZL23</accession>